<protein>
    <submittedName>
        <fullName evidence="2">Uncharacterized protein</fullName>
    </submittedName>
</protein>
<feature type="region of interest" description="Disordered" evidence="1">
    <location>
        <begin position="34"/>
        <end position="78"/>
    </location>
</feature>
<feature type="compositionally biased region" description="Polar residues" evidence="1">
    <location>
        <begin position="52"/>
        <end position="66"/>
    </location>
</feature>
<dbReference type="Proteomes" id="UP000183567">
    <property type="component" value="Unassembled WGS sequence"/>
</dbReference>
<dbReference type="EMBL" id="LVVM01003172">
    <property type="protein sequence ID" value="OJA15375.1"/>
    <property type="molecule type" value="Genomic_DNA"/>
</dbReference>
<sequence length="121" mass="13577">MLPTLRLIAVPHPIQPPTFIPQLELALPLITKRRKTRGEDNLRPEEDEVQHKASTSPYSGSTTTEEQTCHESTDASDSLQDLTNHIQGRSDYPIASGGFWDIWKCELVKPNEIVEVGPSSW</sequence>
<organism evidence="2 3">
    <name type="scientific">Rhizopogon vesiculosus</name>
    <dbReference type="NCBI Taxonomy" id="180088"/>
    <lineage>
        <taxon>Eukaryota</taxon>
        <taxon>Fungi</taxon>
        <taxon>Dikarya</taxon>
        <taxon>Basidiomycota</taxon>
        <taxon>Agaricomycotina</taxon>
        <taxon>Agaricomycetes</taxon>
        <taxon>Agaricomycetidae</taxon>
        <taxon>Boletales</taxon>
        <taxon>Suillineae</taxon>
        <taxon>Rhizopogonaceae</taxon>
        <taxon>Rhizopogon</taxon>
    </lineage>
</organism>
<name>A0A1J8Q3W8_9AGAM</name>
<evidence type="ECO:0000313" key="2">
    <source>
        <dbReference type="EMBL" id="OJA15375.1"/>
    </source>
</evidence>
<gene>
    <name evidence="2" type="ORF">AZE42_12249</name>
</gene>
<evidence type="ECO:0000256" key="1">
    <source>
        <dbReference type="SAM" id="MobiDB-lite"/>
    </source>
</evidence>
<comment type="caution">
    <text evidence="2">The sequence shown here is derived from an EMBL/GenBank/DDBJ whole genome shotgun (WGS) entry which is preliminary data.</text>
</comment>
<evidence type="ECO:0000313" key="3">
    <source>
        <dbReference type="Proteomes" id="UP000183567"/>
    </source>
</evidence>
<reference evidence="2 3" key="1">
    <citation type="submission" date="2016-03" db="EMBL/GenBank/DDBJ databases">
        <title>Comparative genomics of the ectomycorrhizal sister species Rhizopogon vinicolor and Rhizopogon vesiculosus (Basidiomycota: Boletales) reveals a divergence of the mating type B locus.</title>
        <authorList>
            <person name="Mujic A.B."/>
            <person name="Kuo A."/>
            <person name="Tritt A."/>
            <person name="Lipzen A."/>
            <person name="Chen C."/>
            <person name="Johnson J."/>
            <person name="Sharma A."/>
            <person name="Barry K."/>
            <person name="Grigoriev I.V."/>
            <person name="Spatafora J.W."/>
        </authorList>
    </citation>
    <scope>NUCLEOTIDE SEQUENCE [LARGE SCALE GENOMIC DNA]</scope>
    <source>
        <strain evidence="2 3">AM-OR11-056</strain>
    </source>
</reference>
<keyword evidence="3" id="KW-1185">Reference proteome</keyword>
<proteinExistence type="predicted"/>
<accession>A0A1J8Q3W8</accession>
<dbReference type="AlphaFoldDB" id="A0A1J8Q3W8"/>
<dbReference type="OrthoDB" id="2692571at2759"/>